<feature type="compositionally biased region" description="Polar residues" evidence="1">
    <location>
        <begin position="163"/>
        <end position="178"/>
    </location>
</feature>
<evidence type="ECO:0000256" key="1">
    <source>
        <dbReference type="SAM" id="MobiDB-lite"/>
    </source>
</evidence>
<comment type="caution">
    <text evidence="2">The sequence shown here is derived from an EMBL/GenBank/DDBJ whole genome shotgun (WGS) entry which is preliminary data.</text>
</comment>
<feature type="compositionally biased region" description="Polar residues" evidence="1">
    <location>
        <begin position="20"/>
        <end position="37"/>
    </location>
</feature>
<dbReference type="EMBL" id="BKCJ010416595">
    <property type="protein sequence ID" value="GFA39509.1"/>
    <property type="molecule type" value="Genomic_DNA"/>
</dbReference>
<evidence type="ECO:0000313" key="2">
    <source>
        <dbReference type="EMBL" id="GFA39509.1"/>
    </source>
</evidence>
<name>A0A699JJY9_TANCI</name>
<proteinExistence type="predicted"/>
<gene>
    <name evidence="2" type="ORF">Tci_611481</name>
</gene>
<sequence length="216" mass="23373">MDTESEPFEDPIETEDPQSLPISSAPTISPDYTTTTPHTDKESEPMKVSETRIASPNSITSPSDSTLPLSLDHLLTQTSPTLTPSLAFFYHSTARMAVLPSLTLHSQKRYQGTSKPIEDTEVEETELETKREESKDEGLGSESEEAASKDSQQQLDPTPASPEWSSGSLPVSPASLTVPSPVATPASVEPVDEGFLDELRAEIELHGAYFTTTPNV</sequence>
<feature type="compositionally biased region" description="Low complexity" evidence="1">
    <location>
        <begin position="58"/>
        <end position="67"/>
    </location>
</feature>
<protein>
    <submittedName>
        <fullName evidence="2">Uncharacterized protein</fullName>
    </submittedName>
</protein>
<organism evidence="2">
    <name type="scientific">Tanacetum cinerariifolium</name>
    <name type="common">Dalmatian daisy</name>
    <name type="synonym">Chrysanthemum cinerariifolium</name>
    <dbReference type="NCBI Taxonomy" id="118510"/>
    <lineage>
        <taxon>Eukaryota</taxon>
        <taxon>Viridiplantae</taxon>
        <taxon>Streptophyta</taxon>
        <taxon>Embryophyta</taxon>
        <taxon>Tracheophyta</taxon>
        <taxon>Spermatophyta</taxon>
        <taxon>Magnoliopsida</taxon>
        <taxon>eudicotyledons</taxon>
        <taxon>Gunneridae</taxon>
        <taxon>Pentapetalae</taxon>
        <taxon>asterids</taxon>
        <taxon>campanulids</taxon>
        <taxon>Asterales</taxon>
        <taxon>Asteraceae</taxon>
        <taxon>Asteroideae</taxon>
        <taxon>Anthemideae</taxon>
        <taxon>Anthemidinae</taxon>
        <taxon>Tanacetum</taxon>
    </lineage>
</organism>
<accession>A0A699JJY9</accession>
<feature type="compositionally biased region" description="Basic and acidic residues" evidence="1">
    <location>
        <begin position="38"/>
        <end position="50"/>
    </location>
</feature>
<feature type="region of interest" description="Disordered" evidence="1">
    <location>
        <begin position="109"/>
        <end position="189"/>
    </location>
</feature>
<feature type="compositionally biased region" description="Basic and acidic residues" evidence="1">
    <location>
        <begin position="127"/>
        <end position="138"/>
    </location>
</feature>
<reference evidence="2" key="1">
    <citation type="journal article" date="2019" name="Sci. Rep.">
        <title>Draft genome of Tanacetum cinerariifolium, the natural source of mosquito coil.</title>
        <authorList>
            <person name="Yamashiro T."/>
            <person name="Shiraishi A."/>
            <person name="Satake H."/>
            <person name="Nakayama K."/>
        </authorList>
    </citation>
    <scope>NUCLEOTIDE SEQUENCE</scope>
</reference>
<feature type="compositionally biased region" description="Acidic residues" evidence="1">
    <location>
        <begin position="1"/>
        <end position="16"/>
    </location>
</feature>
<dbReference type="AlphaFoldDB" id="A0A699JJY9"/>
<feature type="region of interest" description="Disordered" evidence="1">
    <location>
        <begin position="1"/>
        <end position="67"/>
    </location>
</feature>